<dbReference type="Pfam" id="PF13411">
    <property type="entry name" value="MerR_1"/>
    <property type="match status" value="1"/>
</dbReference>
<keyword evidence="4" id="KW-0804">Transcription</keyword>
<feature type="coiled-coil region" evidence="5">
    <location>
        <begin position="79"/>
        <end position="106"/>
    </location>
</feature>
<dbReference type="InterPro" id="IPR029442">
    <property type="entry name" value="GyrI-like"/>
</dbReference>
<dbReference type="InterPro" id="IPR009061">
    <property type="entry name" value="DNA-bd_dom_put_sf"/>
</dbReference>
<dbReference type="GO" id="GO:0003700">
    <property type="term" value="F:DNA-binding transcription factor activity"/>
    <property type="evidence" value="ECO:0007669"/>
    <property type="project" value="InterPro"/>
</dbReference>
<dbReference type="InterPro" id="IPR047057">
    <property type="entry name" value="MerR_fam"/>
</dbReference>
<evidence type="ECO:0000256" key="5">
    <source>
        <dbReference type="SAM" id="Coils"/>
    </source>
</evidence>
<dbReference type="PANTHER" id="PTHR30204">
    <property type="entry name" value="REDOX-CYCLING DRUG-SENSING TRANSCRIPTIONAL ACTIVATOR SOXR"/>
    <property type="match status" value="1"/>
</dbReference>
<evidence type="ECO:0000256" key="4">
    <source>
        <dbReference type="ARBA" id="ARBA00023163"/>
    </source>
</evidence>
<keyword evidence="3" id="KW-0238">DNA-binding</keyword>
<dbReference type="EMBL" id="JAJEPS010000001">
    <property type="protein sequence ID" value="MCC2124675.1"/>
    <property type="molecule type" value="Genomic_DNA"/>
</dbReference>
<organism evidence="7 8">
    <name type="scientific">Hominiventricola filiformis</name>
    <dbReference type="NCBI Taxonomy" id="2885352"/>
    <lineage>
        <taxon>Bacteria</taxon>
        <taxon>Bacillati</taxon>
        <taxon>Bacillota</taxon>
        <taxon>Clostridia</taxon>
        <taxon>Lachnospirales</taxon>
        <taxon>Lachnospiraceae</taxon>
        <taxon>Hominiventricola</taxon>
    </lineage>
</organism>
<dbReference type="PANTHER" id="PTHR30204:SF69">
    <property type="entry name" value="MERR-FAMILY TRANSCRIPTIONAL REGULATOR"/>
    <property type="match status" value="1"/>
</dbReference>
<dbReference type="InterPro" id="IPR011256">
    <property type="entry name" value="Reg_factor_effector_dom_sf"/>
</dbReference>
<evidence type="ECO:0000256" key="3">
    <source>
        <dbReference type="ARBA" id="ARBA00023125"/>
    </source>
</evidence>
<gene>
    <name evidence="7" type="ORF">LKD36_00615</name>
</gene>
<dbReference type="PROSITE" id="PS50937">
    <property type="entry name" value="HTH_MERR_2"/>
    <property type="match status" value="1"/>
</dbReference>
<evidence type="ECO:0000256" key="1">
    <source>
        <dbReference type="ARBA" id="ARBA00022491"/>
    </source>
</evidence>
<dbReference type="InterPro" id="IPR000551">
    <property type="entry name" value="MerR-type_HTH_dom"/>
</dbReference>
<keyword evidence="8" id="KW-1185">Reference proteome</keyword>
<dbReference type="Pfam" id="PF06445">
    <property type="entry name" value="GyrI-like"/>
    <property type="match status" value="1"/>
</dbReference>
<keyword evidence="2" id="KW-0805">Transcription regulation</keyword>
<proteinExistence type="predicted"/>
<dbReference type="Gene3D" id="3.20.80.10">
    <property type="entry name" value="Regulatory factor, effector binding domain"/>
    <property type="match status" value="1"/>
</dbReference>
<evidence type="ECO:0000259" key="6">
    <source>
        <dbReference type="PROSITE" id="PS50937"/>
    </source>
</evidence>
<sequence length="275" mass="32371">MDDKKLFRISDVAKMFRVSTGTLRHYEKAGLLCPEHTDQETGYRYYSVRQFEVLNTIRYLRALDLPLDEIAEFLHNRDIEVIEEKLERQKELIARKKKELEIIERKIDHRIWQIQDASQSELDVIRKIKIPGCRMVRMQDSLCPKSYLDLEFSIRQLQKDQLETSVFLGKVGIGIILEHLLEGKLDTYDLVFLILDEEDSYQGTTEELQEQMYVSIRFCGGHTEAPDYYRKILTYIRAEHLTITGFSQEITMIDDGITSNPEKFVTEIRIPVDEK</sequence>
<dbReference type="SMART" id="SM00422">
    <property type="entry name" value="HTH_MERR"/>
    <property type="match status" value="1"/>
</dbReference>
<dbReference type="GO" id="GO:0003677">
    <property type="term" value="F:DNA binding"/>
    <property type="evidence" value="ECO:0007669"/>
    <property type="project" value="UniProtKB-KW"/>
</dbReference>
<keyword evidence="5" id="KW-0175">Coiled coil</keyword>
<evidence type="ECO:0000313" key="7">
    <source>
        <dbReference type="EMBL" id="MCC2124675.1"/>
    </source>
</evidence>
<feature type="domain" description="HTH merR-type" evidence="6">
    <location>
        <begin position="6"/>
        <end position="76"/>
    </location>
</feature>
<dbReference type="SUPFAM" id="SSF46955">
    <property type="entry name" value="Putative DNA-binding domain"/>
    <property type="match status" value="1"/>
</dbReference>
<dbReference type="Proteomes" id="UP001198220">
    <property type="component" value="Unassembled WGS sequence"/>
</dbReference>
<dbReference type="AlphaFoldDB" id="A0AAE3A671"/>
<name>A0AAE3A671_9FIRM</name>
<reference evidence="7 8" key="1">
    <citation type="submission" date="2021-10" db="EMBL/GenBank/DDBJ databases">
        <title>Anaerobic single-cell dispensing facilitates the cultivation of human gut bacteria.</title>
        <authorList>
            <person name="Afrizal A."/>
        </authorList>
    </citation>
    <scope>NUCLEOTIDE SEQUENCE [LARGE SCALE GENOMIC DNA]</scope>
    <source>
        <strain evidence="7 8">CLA-AA-H276</strain>
    </source>
</reference>
<accession>A0AAE3A671</accession>
<evidence type="ECO:0000313" key="8">
    <source>
        <dbReference type="Proteomes" id="UP001198220"/>
    </source>
</evidence>
<comment type="caution">
    <text evidence="7">The sequence shown here is derived from an EMBL/GenBank/DDBJ whole genome shotgun (WGS) entry which is preliminary data.</text>
</comment>
<dbReference type="SUPFAM" id="SSF55136">
    <property type="entry name" value="Probable bacterial effector-binding domain"/>
    <property type="match status" value="1"/>
</dbReference>
<keyword evidence="1" id="KW-0678">Repressor</keyword>
<evidence type="ECO:0000256" key="2">
    <source>
        <dbReference type="ARBA" id="ARBA00023015"/>
    </source>
</evidence>
<dbReference type="Gene3D" id="1.10.1660.10">
    <property type="match status" value="1"/>
</dbReference>
<dbReference type="RefSeq" id="WP_308458262.1">
    <property type="nucleotide sequence ID" value="NZ_JAJEPS010000001.1"/>
</dbReference>
<dbReference type="CDD" id="cd01107">
    <property type="entry name" value="HTH_BmrR"/>
    <property type="match status" value="1"/>
</dbReference>
<protein>
    <submittedName>
        <fullName evidence="7">MerR family transcriptional regulator</fullName>
    </submittedName>
</protein>